<organism evidence="1">
    <name type="scientific">Anguilla anguilla</name>
    <name type="common">European freshwater eel</name>
    <name type="synonym">Muraena anguilla</name>
    <dbReference type="NCBI Taxonomy" id="7936"/>
    <lineage>
        <taxon>Eukaryota</taxon>
        <taxon>Metazoa</taxon>
        <taxon>Chordata</taxon>
        <taxon>Craniata</taxon>
        <taxon>Vertebrata</taxon>
        <taxon>Euteleostomi</taxon>
        <taxon>Actinopterygii</taxon>
        <taxon>Neopterygii</taxon>
        <taxon>Teleostei</taxon>
        <taxon>Anguilliformes</taxon>
        <taxon>Anguillidae</taxon>
        <taxon>Anguilla</taxon>
    </lineage>
</organism>
<reference evidence="1" key="2">
    <citation type="journal article" date="2015" name="Fish Shellfish Immunol.">
        <title>Early steps in the European eel (Anguilla anguilla)-Vibrio vulnificus interaction in the gills: Role of the RtxA13 toxin.</title>
        <authorList>
            <person name="Callol A."/>
            <person name="Pajuelo D."/>
            <person name="Ebbesson L."/>
            <person name="Teles M."/>
            <person name="MacKenzie S."/>
            <person name="Amaro C."/>
        </authorList>
    </citation>
    <scope>NUCLEOTIDE SEQUENCE</scope>
</reference>
<evidence type="ECO:0000313" key="1">
    <source>
        <dbReference type="EMBL" id="JAH58608.1"/>
    </source>
</evidence>
<protein>
    <submittedName>
        <fullName evidence="1">Uncharacterized protein</fullName>
    </submittedName>
</protein>
<proteinExistence type="predicted"/>
<sequence length="40" mass="4594">MCCTCVQFVLLRGDTYINVKLNLPYTEAHREATHQAGLQR</sequence>
<reference evidence="1" key="1">
    <citation type="submission" date="2014-11" db="EMBL/GenBank/DDBJ databases">
        <authorList>
            <person name="Amaro Gonzalez C."/>
        </authorList>
    </citation>
    <scope>NUCLEOTIDE SEQUENCE</scope>
</reference>
<dbReference type="AlphaFoldDB" id="A0A0E9U0T5"/>
<accession>A0A0E9U0T5</accession>
<dbReference type="EMBL" id="GBXM01049969">
    <property type="protein sequence ID" value="JAH58608.1"/>
    <property type="molecule type" value="Transcribed_RNA"/>
</dbReference>
<dbReference type="EMBL" id="GBXM01033344">
    <property type="protein sequence ID" value="JAH75233.1"/>
    <property type="molecule type" value="Transcribed_RNA"/>
</dbReference>
<name>A0A0E9U0T5_ANGAN</name>